<evidence type="ECO:0000256" key="1">
    <source>
        <dbReference type="ARBA" id="ARBA00023118"/>
    </source>
</evidence>
<dbReference type="PANTHER" id="PTHR35579:SF3">
    <property type="entry name" value="CRISPR SYSTEM CMS ENDORIBONUCLEASE CSM3"/>
    <property type="match status" value="1"/>
</dbReference>
<feature type="domain" description="CRISPR type III-associated protein" evidence="2">
    <location>
        <begin position="57"/>
        <end position="227"/>
    </location>
</feature>
<accession>A0A101FEX0</accession>
<comment type="caution">
    <text evidence="3">The sequence shown here is derived from an EMBL/GenBank/DDBJ whole genome shotgun (WGS) entry which is preliminary data.</text>
</comment>
<dbReference type="AlphaFoldDB" id="A0A101FEX0"/>
<dbReference type="CDD" id="cd09726">
    <property type="entry name" value="RAMP_I_III"/>
    <property type="match status" value="1"/>
</dbReference>
<dbReference type="Proteomes" id="UP000053326">
    <property type="component" value="Unassembled WGS sequence"/>
</dbReference>
<gene>
    <name evidence="3" type="ORF">XD66_1534</name>
</gene>
<keyword evidence="1" id="KW-0051">Antiviral defense</keyword>
<dbReference type="InterPro" id="IPR005537">
    <property type="entry name" value="RAMP_III_fam"/>
</dbReference>
<dbReference type="PATRIC" id="fig|85874.4.peg.1230"/>
<reference evidence="4" key="1">
    <citation type="journal article" date="2015" name="MBio">
        <title>Genome-Resolved Metagenomic Analysis Reveals Roles for Candidate Phyla and Other Microbial Community Members in Biogeochemical Transformations in Oil Reservoirs.</title>
        <authorList>
            <person name="Hu P."/>
            <person name="Tom L."/>
            <person name="Singh A."/>
            <person name="Thomas B.C."/>
            <person name="Baker B.J."/>
            <person name="Piceno Y.M."/>
            <person name="Andersen G.L."/>
            <person name="Banfield J.F."/>
        </authorList>
    </citation>
    <scope>NUCLEOTIDE SEQUENCE [LARGE SCALE GENOMIC DNA]</scope>
</reference>
<dbReference type="GO" id="GO:0051607">
    <property type="term" value="P:defense response to virus"/>
    <property type="evidence" value="ECO:0007669"/>
    <property type="project" value="UniProtKB-KW"/>
</dbReference>
<sequence>MSAGPQNSIRGVERMFKNLHNEAKITFWLRTAGPLLIKGPDEPGLDPLLPDMCFVRAWQNGESVPYIPGSSLKGVLRSRAEQIVRSLAPDGMEIPDPFDKQQIHDLDRLLRNKLGCEAYYASDPLTQLFGQTYLAGRLRCSDAFPVPGKPLRMNVRNHVAINRITGASQGTALFNPEVVEEGTFEAEIGLTNFALWQLKLLGLLLQDLDEGYVFLGGGSTRGYGRVRVENVRIVLRDYRRVLPEEVLLGYHGHQEDQEKEDVVKVSGLRYSRNGFCWETTREGLAWLRDLDVDLVQELKKLHRLQSEMRQRLERVNQGG</sequence>
<protein>
    <submittedName>
        <fullName evidence="3">CRISPR-associated RAMP superfamily protein</fullName>
    </submittedName>
</protein>
<organism evidence="3 4">
    <name type="scientific">Thermacetogenium phaeum</name>
    <dbReference type="NCBI Taxonomy" id="85874"/>
    <lineage>
        <taxon>Bacteria</taxon>
        <taxon>Bacillati</taxon>
        <taxon>Bacillota</taxon>
        <taxon>Clostridia</taxon>
        <taxon>Thermoanaerobacterales</taxon>
        <taxon>Thermoanaerobacteraceae</taxon>
        <taxon>Thermacetogenium</taxon>
    </lineage>
</organism>
<dbReference type="EMBL" id="LGFO01000267">
    <property type="protein sequence ID" value="KUK35758.1"/>
    <property type="molecule type" value="Genomic_DNA"/>
</dbReference>
<evidence type="ECO:0000313" key="3">
    <source>
        <dbReference type="EMBL" id="KUK35758.1"/>
    </source>
</evidence>
<dbReference type="PANTHER" id="PTHR35579">
    <property type="entry name" value="CRISPR SYSTEM CMS ENDORIBONUCLEASE CSM3"/>
    <property type="match status" value="1"/>
</dbReference>
<evidence type="ECO:0000313" key="4">
    <source>
        <dbReference type="Proteomes" id="UP000053326"/>
    </source>
</evidence>
<name>A0A101FEX0_9THEO</name>
<dbReference type="InterPro" id="IPR052216">
    <property type="entry name" value="CRISPR_Csm3_endoribonuclease"/>
</dbReference>
<proteinExistence type="predicted"/>
<evidence type="ECO:0000259" key="2">
    <source>
        <dbReference type="Pfam" id="PF03787"/>
    </source>
</evidence>
<dbReference type="Pfam" id="PF03787">
    <property type="entry name" value="RAMPs"/>
    <property type="match status" value="1"/>
</dbReference>